<evidence type="ECO:0000313" key="2">
    <source>
        <dbReference type="EMBL" id="CAH0108583.1"/>
    </source>
</evidence>
<dbReference type="Proteomes" id="UP000789390">
    <property type="component" value="Unassembled WGS sequence"/>
</dbReference>
<name>A0A8J2RQ60_9CRUS</name>
<gene>
    <name evidence="2" type="ORF">DGAL_LOCUS11979</name>
</gene>
<feature type="signal peptide" evidence="1">
    <location>
        <begin position="1"/>
        <end position="17"/>
    </location>
</feature>
<protein>
    <submittedName>
        <fullName evidence="2">Uncharacterized protein</fullName>
    </submittedName>
</protein>
<evidence type="ECO:0000256" key="1">
    <source>
        <dbReference type="SAM" id="SignalP"/>
    </source>
</evidence>
<dbReference type="AlphaFoldDB" id="A0A8J2RQ60"/>
<evidence type="ECO:0000313" key="3">
    <source>
        <dbReference type="Proteomes" id="UP000789390"/>
    </source>
</evidence>
<accession>A0A8J2RQ60</accession>
<proteinExistence type="predicted"/>
<keyword evidence="3" id="KW-1185">Reference proteome</keyword>
<keyword evidence="1" id="KW-0732">Signal</keyword>
<sequence length="213" mass="23086">MNLILFLSIFCMAYVAATDSNPENRQNIFGFGGGFGFVFGQGNNVLPFTQGCNSTEIFSMTSTTTSYSTLTVTCTRSTAVVCVGGRRRRGILLDGKYEEQFPLSPTAVQGVEATLAPIQQVRYVDPKMVELSPESKSQEIESTLQSDSFNDRKVPLPFVVGSSSERNAGSADFRAVITVTPTVTTTLFSTVTMTWTPICSQWSPITQCPAQVG</sequence>
<feature type="chain" id="PRO_5035274011" evidence="1">
    <location>
        <begin position="18"/>
        <end position="213"/>
    </location>
</feature>
<organism evidence="2 3">
    <name type="scientific">Daphnia galeata</name>
    <dbReference type="NCBI Taxonomy" id="27404"/>
    <lineage>
        <taxon>Eukaryota</taxon>
        <taxon>Metazoa</taxon>
        <taxon>Ecdysozoa</taxon>
        <taxon>Arthropoda</taxon>
        <taxon>Crustacea</taxon>
        <taxon>Branchiopoda</taxon>
        <taxon>Diplostraca</taxon>
        <taxon>Cladocera</taxon>
        <taxon>Anomopoda</taxon>
        <taxon>Daphniidae</taxon>
        <taxon>Daphnia</taxon>
    </lineage>
</organism>
<reference evidence="2" key="1">
    <citation type="submission" date="2021-11" db="EMBL/GenBank/DDBJ databases">
        <authorList>
            <person name="Schell T."/>
        </authorList>
    </citation>
    <scope>NUCLEOTIDE SEQUENCE</scope>
    <source>
        <strain evidence="2">M5</strain>
    </source>
</reference>
<comment type="caution">
    <text evidence="2">The sequence shown here is derived from an EMBL/GenBank/DDBJ whole genome shotgun (WGS) entry which is preliminary data.</text>
</comment>
<dbReference type="EMBL" id="CAKKLH010000286">
    <property type="protein sequence ID" value="CAH0108583.1"/>
    <property type="molecule type" value="Genomic_DNA"/>
</dbReference>